<reference evidence="2" key="1">
    <citation type="submission" date="2018-11" db="EMBL/GenBank/DDBJ databases">
        <title>Comparative genomics of Parolsenella catena and Libanicoccus massiliensis: Reclassification of Libanicoccus massiliensis as Parolsenella massiliensis comb. nov.</title>
        <authorList>
            <person name="Sakamoto M."/>
            <person name="Ikeyama N."/>
            <person name="Murakami T."/>
            <person name="Mori H."/>
            <person name="Yuki M."/>
            <person name="Ohkuma M."/>
        </authorList>
    </citation>
    <scope>NUCLEOTIDE SEQUENCE [LARGE SCALE GENOMIC DNA]</scope>
    <source>
        <strain evidence="2">JCM 31932</strain>
    </source>
</reference>
<accession>A0A3G9K2W2</accession>
<dbReference type="AlphaFoldDB" id="A0A3G9K2W2"/>
<dbReference type="Proteomes" id="UP000273154">
    <property type="component" value="Chromosome"/>
</dbReference>
<dbReference type="RefSeq" id="WP_232619847.1">
    <property type="nucleotide sequence ID" value="NZ_AP019367.1"/>
</dbReference>
<dbReference type="InterPro" id="IPR025935">
    <property type="entry name" value="AbiH"/>
</dbReference>
<dbReference type="Pfam" id="PF14253">
    <property type="entry name" value="AbiH"/>
    <property type="match status" value="1"/>
</dbReference>
<evidence type="ECO:0000313" key="1">
    <source>
        <dbReference type="EMBL" id="BBH50846.1"/>
    </source>
</evidence>
<organism evidence="1 2">
    <name type="scientific">Parolsenella catena</name>
    <dbReference type="NCBI Taxonomy" id="2003188"/>
    <lineage>
        <taxon>Bacteria</taxon>
        <taxon>Bacillati</taxon>
        <taxon>Actinomycetota</taxon>
        <taxon>Coriobacteriia</taxon>
        <taxon>Coriobacteriales</taxon>
        <taxon>Atopobiaceae</taxon>
        <taxon>Parolsenella</taxon>
    </lineage>
</organism>
<name>A0A3G9K2W2_9ACTN</name>
<dbReference type="EMBL" id="AP019367">
    <property type="protein sequence ID" value="BBH50846.1"/>
    <property type="molecule type" value="Genomic_DNA"/>
</dbReference>
<gene>
    <name evidence="1" type="ORF">Pcatena_14330</name>
</gene>
<dbReference type="KEGG" id="pcat:Pcatena_14330"/>
<proteinExistence type="predicted"/>
<keyword evidence="2" id="KW-1185">Reference proteome</keyword>
<protein>
    <submittedName>
        <fullName evidence="1">Uncharacterized protein</fullName>
    </submittedName>
</protein>
<evidence type="ECO:0000313" key="2">
    <source>
        <dbReference type="Proteomes" id="UP000273154"/>
    </source>
</evidence>
<sequence>MLELTRHDLKCLEKEFSAYLAQAEKDQPDYRENARRLMCELIIQGRPSEKNYDIEESVLSFNYTHPIEGLRTEEHETSYINIHGRLGGEIVFGIDGTGRMNDPTVTPFTKTYRLLSLDVSDTRSLVHAASPIGYQDYGTALIKFYGHSLGSADYSYFQAIFDSVHLYEGRTQLIFFYRRHGDKTSEEVRVETMSQVIKLLDAYGRTLDNKDHGKNLIHKLLIEGRLAVKELSDTMRRK</sequence>
<dbReference type="GeneID" id="88849574"/>